<organism evidence="2 3">
    <name type="scientific">Psylliodes chrysocephalus</name>
    <dbReference type="NCBI Taxonomy" id="3402493"/>
    <lineage>
        <taxon>Eukaryota</taxon>
        <taxon>Metazoa</taxon>
        <taxon>Ecdysozoa</taxon>
        <taxon>Arthropoda</taxon>
        <taxon>Hexapoda</taxon>
        <taxon>Insecta</taxon>
        <taxon>Pterygota</taxon>
        <taxon>Neoptera</taxon>
        <taxon>Endopterygota</taxon>
        <taxon>Coleoptera</taxon>
        <taxon>Polyphaga</taxon>
        <taxon>Cucujiformia</taxon>
        <taxon>Chrysomeloidea</taxon>
        <taxon>Chrysomelidae</taxon>
        <taxon>Galerucinae</taxon>
        <taxon>Alticini</taxon>
        <taxon>Psylliodes</taxon>
    </lineage>
</organism>
<dbReference type="OrthoDB" id="6764048at2759"/>
<dbReference type="Proteomes" id="UP001153636">
    <property type="component" value="Chromosome 6"/>
</dbReference>
<gene>
    <name evidence="2" type="ORF">PSYICH_LOCUS12289</name>
</gene>
<feature type="compositionally biased region" description="Basic and acidic residues" evidence="1">
    <location>
        <begin position="53"/>
        <end position="66"/>
    </location>
</feature>
<sequence>MYPVTKAEVKPADRPKKPSGAERRQLLKERKMAAGTWTEENPHKNAAQKRSQRREDQTKKGDKRPQSESQAPPTRNGTKRARNTPASAGSYSDTLRGIRLAVIQSRHPEP</sequence>
<name>A0A9P0D8C3_9CUCU</name>
<keyword evidence="3" id="KW-1185">Reference proteome</keyword>
<dbReference type="AlphaFoldDB" id="A0A9P0D8C3"/>
<evidence type="ECO:0000256" key="1">
    <source>
        <dbReference type="SAM" id="MobiDB-lite"/>
    </source>
</evidence>
<accession>A0A9P0D8C3</accession>
<feature type="compositionally biased region" description="Polar residues" evidence="1">
    <location>
        <begin position="67"/>
        <end position="76"/>
    </location>
</feature>
<dbReference type="EMBL" id="OV651818">
    <property type="protein sequence ID" value="CAH1111716.1"/>
    <property type="molecule type" value="Genomic_DNA"/>
</dbReference>
<evidence type="ECO:0000313" key="2">
    <source>
        <dbReference type="EMBL" id="CAH1111716.1"/>
    </source>
</evidence>
<reference evidence="2" key="1">
    <citation type="submission" date="2022-01" db="EMBL/GenBank/DDBJ databases">
        <authorList>
            <person name="King R."/>
        </authorList>
    </citation>
    <scope>NUCLEOTIDE SEQUENCE</scope>
</reference>
<feature type="compositionally biased region" description="Basic and acidic residues" evidence="1">
    <location>
        <begin position="7"/>
        <end position="32"/>
    </location>
</feature>
<feature type="region of interest" description="Disordered" evidence="1">
    <location>
        <begin position="1"/>
        <end position="110"/>
    </location>
</feature>
<feature type="compositionally biased region" description="Polar residues" evidence="1">
    <location>
        <begin position="84"/>
        <end position="93"/>
    </location>
</feature>
<protein>
    <submittedName>
        <fullName evidence="2">Uncharacterized protein</fullName>
    </submittedName>
</protein>
<evidence type="ECO:0000313" key="3">
    <source>
        <dbReference type="Proteomes" id="UP001153636"/>
    </source>
</evidence>
<proteinExistence type="predicted"/>